<reference evidence="1 2" key="1">
    <citation type="submission" date="2014-02" db="EMBL/GenBank/DDBJ databases">
        <title>Transposable element dynamics among asymbiotic and ectomycorrhizal Amanita fungi.</title>
        <authorList>
            <consortium name="DOE Joint Genome Institute"/>
            <person name="Hess J."/>
            <person name="Skrede I."/>
            <person name="Wolfe B."/>
            <person name="LaButti K."/>
            <person name="Ohm R.A."/>
            <person name="Grigoriev I.V."/>
            <person name="Pringle A."/>
        </authorList>
    </citation>
    <scope>NUCLEOTIDE SEQUENCE [LARGE SCALE GENOMIC DNA]</scope>
    <source>
        <strain evidence="1 2">SKay4041</strain>
    </source>
</reference>
<evidence type="ECO:0000313" key="2">
    <source>
        <dbReference type="Proteomes" id="UP000242287"/>
    </source>
</evidence>
<accession>A0A2A9N7F7</accession>
<gene>
    <name evidence="1" type="ORF">AMATHDRAFT_72220</name>
</gene>
<dbReference type="Proteomes" id="UP000242287">
    <property type="component" value="Unassembled WGS sequence"/>
</dbReference>
<dbReference type="EMBL" id="KZ303065">
    <property type="protein sequence ID" value="PFH44674.1"/>
    <property type="molecule type" value="Genomic_DNA"/>
</dbReference>
<organism evidence="1 2">
    <name type="scientific">Amanita thiersii Skay4041</name>
    <dbReference type="NCBI Taxonomy" id="703135"/>
    <lineage>
        <taxon>Eukaryota</taxon>
        <taxon>Fungi</taxon>
        <taxon>Dikarya</taxon>
        <taxon>Basidiomycota</taxon>
        <taxon>Agaricomycotina</taxon>
        <taxon>Agaricomycetes</taxon>
        <taxon>Agaricomycetidae</taxon>
        <taxon>Agaricales</taxon>
        <taxon>Pluteineae</taxon>
        <taxon>Amanitaceae</taxon>
        <taxon>Amanita</taxon>
    </lineage>
</organism>
<keyword evidence="2" id="KW-1185">Reference proteome</keyword>
<evidence type="ECO:0000313" key="1">
    <source>
        <dbReference type="EMBL" id="PFH44674.1"/>
    </source>
</evidence>
<sequence length="195" mass="22846">MYSTNTIFHPSQSFPKDVDIIILNTSPTDRESIKSSITTTDSRFFLISAKNPRDKYKILWFSTGLSYPRRCKVDILTPGLLNIPQIPTNRLVRLDPYNNLPLLPFIPLLLLKVQGWSHHRSALDKLHHRKKVPQDVRDVEELVGIAVQKGFRRKDEEAWMAKEFVEIATRYVTEYQLVNWHFRSVKGKEWARIMD</sequence>
<dbReference type="OrthoDB" id="3133286at2759"/>
<name>A0A2A9N7F7_9AGAR</name>
<dbReference type="AlphaFoldDB" id="A0A2A9N7F7"/>
<proteinExistence type="predicted"/>
<protein>
    <submittedName>
        <fullName evidence="1">Uncharacterized protein</fullName>
    </submittedName>
</protein>